<keyword evidence="1" id="KW-0472">Membrane</keyword>
<evidence type="ECO:0000256" key="1">
    <source>
        <dbReference type="SAM" id="Phobius"/>
    </source>
</evidence>
<proteinExistence type="predicted"/>
<accession>A0A0A9A6W6</accession>
<sequence>MMTPAFHLPLFSLLIVRACVLFFIFLSLFGRKKT</sequence>
<reference evidence="2" key="2">
    <citation type="journal article" date="2015" name="Data Brief">
        <title>Shoot transcriptome of the giant reed, Arundo donax.</title>
        <authorList>
            <person name="Barrero R.A."/>
            <person name="Guerrero F.D."/>
            <person name="Moolhuijzen P."/>
            <person name="Goolsby J.A."/>
            <person name="Tidwell J."/>
            <person name="Bellgard S.E."/>
            <person name="Bellgard M.I."/>
        </authorList>
    </citation>
    <scope>NUCLEOTIDE SEQUENCE</scope>
    <source>
        <tissue evidence="2">Shoot tissue taken approximately 20 cm above the soil surface</tissue>
    </source>
</reference>
<protein>
    <submittedName>
        <fullName evidence="2">Uncharacterized protein</fullName>
    </submittedName>
</protein>
<dbReference type="EMBL" id="GBRH01251054">
    <property type="protein sequence ID" value="JAD46841.1"/>
    <property type="molecule type" value="Transcribed_RNA"/>
</dbReference>
<feature type="transmembrane region" description="Helical" evidence="1">
    <location>
        <begin position="6"/>
        <end position="29"/>
    </location>
</feature>
<name>A0A0A9A6W6_ARUDO</name>
<evidence type="ECO:0000313" key="2">
    <source>
        <dbReference type="EMBL" id="JAD46841.1"/>
    </source>
</evidence>
<keyword evidence="1" id="KW-0812">Transmembrane</keyword>
<organism evidence="2">
    <name type="scientific">Arundo donax</name>
    <name type="common">Giant reed</name>
    <name type="synonym">Donax arundinaceus</name>
    <dbReference type="NCBI Taxonomy" id="35708"/>
    <lineage>
        <taxon>Eukaryota</taxon>
        <taxon>Viridiplantae</taxon>
        <taxon>Streptophyta</taxon>
        <taxon>Embryophyta</taxon>
        <taxon>Tracheophyta</taxon>
        <taxon>Spermatophyta</taxon>
        <taxon>Magnoliopsida</taxon>
        <taxon>Liliopsida</taxon>
        <taxon>Poales</taxon>
        <taxon>Poaceae</taxon>
        <taxon>PACMAD clade</taxon>
        <taxon>Arundinoideae</taxon>
        <taxon>Arundineae</taxon>
        <taxon>Arundo</taxon>
    </lineage>
</organism>
<dbReference type="AlphaFoldDB" id="A0A0A9A6W6"/>
<reference evidence="2" key="1">
    <citation type="submission" date="2014-09" db="EMBL/GenBank/DDBJ databases">
        <authorList>
            <person name="Magalhaes I.L.F."/>
            <person name="Oliveira U."/>
            <person name="Santos F.R."/>
            <person name="Vidigal T.H.D.A."/>
            <person name="Brescovit A.D."/>
            <person name="Santos A.J."/>
        </authorList>
    </citation>
    <scope>NUCLEOTIDE SEQUENCE</scope>
    <source>
        <tissue evidence="2">Shoot tissue taken approximately 20 cm above the soil surface</tissue>
    </source>
</reference>
<keyword evidence="1" id="KW-1133">Transmembrane helix</keyword>